<dbReference type="GO" id="GO:0004556">
    <property type="term" value="F:alpha-amylase activity"/>
    <property type="evidence" value="ECO:0007669"/>
    <property type="project" value="UniProtKB-EC"/>
</dbReference>
<dbReference type="InterPro" id="IPR051417">
    <property type="entry name" value="SDr/BOS_complex"/>
</dbReference>
<dbReference type="Gene3D" id="2.60.120.200">
    <property type="match status" value="1"/>
</dbReference>
<dbReference type="GO" id="GO:0030246">
    <property type="term" value="F:carbohydrate binding"/>
    <property type="evidence" value="ECO:0007669"/>
    <property type="project" value="InterPro"/>
</dbReference>
<feature type="region of interest" description="Disordered" evidence="6">
    <location>
        <begin position="222"/>
        <end position="261"/>
    </location>
</feature>
<dbReference type="InterPro" id="IPR013320">
    <property type="entry name" value="ConA-like_dom_sf"/>
</dbReference>
<gene>
    <name evidence="8" type="ORF">Ate02nite_09040</name>
</gene>
<dbReference type="PANTHER" id="PTHR23303">
    <property type="entry name" value="CARBOXYPEPTIDASE REGULATORY REGION-CONTAINING"/>
    <property type="match status" value="1"/>
</dbReference>
<dbReference type="Proteomes" id="UP000623608">
    <property type="component" value="Unassembled WGS sequence"/>
</dbReference>
<dbReference type="Pfam" id="PF13385">
    <property type="entry name" value="Laminin_G_3"/>
    <property type="match status" value="1"/>
</dbReference>
<dbReference type="RefSeq" id="WP_239147122.1">
    <property type="nucleotide sequence ID" value="NZ_BOMY01000005.1"/>
</dbReference>
<dbReference type="SUPFAM" id="SSF49452">
    <property type="entry name" value="Starch-binding domain-like"/>
    <property type="match status" value="4"/>
</dbReference>
<evidence type="ECO:0000256" key="6">
    <source>
        <dbReference type="SAM" id="MobiDB-lite"/>
    </source>
</evidence>
<evidence type="ECO:0000259" key="7">
    <source>
        <dbReference type="SMART" id="SM00560"/>
    </source>
</evidence>
<evidence type="ECO:0000256" key="2">
    <source>
        <dbReference type="ARBA" id="ARBA00012595"/>
    </source>
</evidence>
<reference evidence="8" key="1">
    <citation type="submission" date="2021-01" db="EMBL/GenBank/DDBJ databases">
        <title>Whole genome shotgun sequence of Actinoplanes tereljensis NBRC 105297.</title>
        <authorList>
            <person name="Komaki H."/>
            <person name="Tamura T."/>
        </authorList>
    </citation>
    <scope>NUCLEOTIDE SEQUENCE</scope>
    <source>
        <strain evidence="8">NBRC 105297</strain>
    </source>
</reference>
<feature type="compositionally biased region" description="Basic and acidic residues" evidence="6">
    <location>
        <begin position="243"/>
        <end position="255"/>
    </location>
</feature>
<name>A0A919NGH6_9ACTN</name>
<keyword evidence="9" id="KW-1185">Reference proteome</keyword>
<feature type="domain" description="LamG-like jellyroll fold" evidence="7">
    <location>
        <begin position="782"/>
        <end position="924"/>
    </location>
</feature>
<dbReference type="InterPro" id="IPR013784">
    <property type="entry name" value="Carb-bd-like_fold"/>
</dbReference>
<dbReference type="EMBL" id="BOMY01000005">
    <property type="protein sequence ID" value="GIF18174.1"/>
    <property type="molecule type" value="Genomic_DNA"/>
</dbReference>
<dbReference type="GO" id="GO:0005975">
    <property type="term" value="P:carbohydrate metabolic process"/>
    <property type="evidence" value="ECO:0007669"/>
    <property type="project" value="UniProtKB-ARBA"/>
</dbReference>
<evidence type="ECO:0000256" key="3">
    <source>
        <dbReference type="ARBA" id="ARBA00022729"/>
    </source>
</evidence>
<dbReference type="Pfam" id="PF13620">
    <property type="entry name" value="CarboxypepD_reg"/>
    <property type="match status" value="3"/>
</dbReference>
<organism evidence="8 9">
    <name type="scientific">Paractinoplanes tereljensis</name>
    <dbReference type="NCBI Taxonomy" id="571912"/>
    <lineage>
        <taxon>Bacteria</taxon>
        <taxon>Bacillati</taxon>
        <taxon>Actinomycetota</taxon>
        <taxon>Actinomycetes</taxon>
        <taxon>Micromonosporales</taxon>
        <taxon>Micromonosporaceae</taxon>
        <taxon>Paractinoplanes</taxon>
    </lineage>
</organism>
<dbReference type="Gene3D" id="2.60.40.1120">
    <property type="entry name" value="Carboxypeptidase-like, regulatory domain"/>
    <property type="match status" value="3"/>
</dbReference>
<dbReference type="InterPro" id="IPR013783">
    <property type="entry name" value="Ig-like_fold"/>
</dbReference>
<dbReference type="EC" id="3.2.1.1" evidence="2"/>
<dbReference type="Gene3D" id="2.60.40.10">
    <property type="entry name" value="Immunoglobulins"/>
    <property type="match status" value="1"/>
</dbReference>
<keyword evidence="3" id="KW-0732">Signal</keyword>
<dbReference type="InterPro" id="IPR006558">
    <property type="entry name" value="LamG-like"/>
</dbReference>
<evidence type="ECO:0000313" key="9">
    <source>
        <dbReference type="Proteomes" id="UP000623608"/>
    </source>
</evidence>
<dbReference type="SUPFAM" id="SSF49899">
    <property type="entry name" value="Concanavalin A-like lectins/glucanases"/>
    <property type="match status" value="1"/>
</dbReference>
<feature type="compositionally biased region" description="Low complexity" evidence="6">
    <location>
        <begin position="222"/>
        <end position="232"/>
    </location>
</feature>
<evidence type="ECO:0000256" key="1">
    <source>
        <dbReference type="ARBA" id="ARBA00000548"/>
    </source>
</evidence>
<evidence type="ECO:0000256" key="4">
    <source>
        <dbReference type="ARBA" id="ARBA00023157"/>
    </source>
</evidence>
<accession>A0A919NGH6</accession>
<dbReference type="SMART" id="SM00560">
    <property type="entry name" value="LamGL"/>
    <property type="match status" value="1"/>
</dbReference>
<proteinExistence type="predicted"/>
<protein>
    <recommendedName>
        <fullName evidence="2">alpha-amylase</fullName>
        <ecNumber evidence="2">3.2.1.1</ecNumber>
    </recommendedName>
    <alternativeName>
        <fullName evidence="5">1,4-alpha-D-glucan glucanohydrolase</fullName>
    </alternativeName>
</protein>
<keyword evidence="4" id="KW-1015">Disulfide bond</keyword>
<comment type="caution">
    <text evidence="8">The sequence shown here is derived from an EMBL/GenBank/DDBJ whole genome shotgun (WGS) entry which is preliminary data.</text>
</comment>
<comment type="catalytic activity">
    <reaction evidence="1">
        <text>Endohydrolysis of (1-&gt;4)-alpha-D-glucosidic linkages in polysaccharides containing three or more (1-&gt;4)-alpha-linked D-glucose units.</text>
        <dbReference type="EC" id="3.2.1.1"/>
    </reaction>
</comment>
<evidence type="ECO:0000256" key="5">
    <source>
        <dbReference type="ARBA" id="ARBA00030238"/>
    </source>
</evidence>
<evidence type="ECO:0000313" key="8">
    <source>
        <dbReference type="EMBL" id="GIF18174.1"/>
    </source>
</evidence>
<sequence>MGGTFVPTPDAAVAAPKPACTAEAADEAAAQRVAALCGKPVEILTDRTEVSQTWANADGSQTLEVGIEPVRVRKGTGWVPVDTNLKATSAGIAPRASALPLTFSGGGAGPLATLQDGAKELAVSFPGTLPKPVLTGDTATYRDVYPGVDLKVTAEAVGFTEELVVRTREATRNPKLAALKFGLATKGLKVAADAAGALSAVDAKGADVFTSPAPFMWDSSVEGEAAASAPEAPQLKGGAKLVPKKDGPDKKTAKERARRAPMKVSLAKNAMTIVPDQQLLTDPDATLPIHIDPAWTGSVSGSSWTSVWSKYKTSSFWKNSTALTDGKNFGSAGVGRTEDCSGCSDHIVRSFFRMDISAVKGKHILDAKFRIEQRHAWTCSPKSNAKLWLTGAISDKTTWNNQPTWYSAYTATTAANRKVGAVHGCAGPGADEFPVTSMVAHSNASTTMTVGLKAIDEGTKNQWKRFNHSSPKLAITYNTKPNAPGERKSDGKACATGASRPYALTSTPILAAKQTDTDTSQQNLTTYFYWWASGGSANETNKVSQASGNPSAVSKAIPTGKLADNTTYIWKTRTWDGTDYSDWSGTCEFTADLTAPAAPTSVASTSYPVDAPTVPGSGGVGLGGKFTIGAPASRPSDIVAYAYTLDTGVQASAAPLVAAKADFSGEIPNLIPKKDGVNTLQVWSKEKSGRFSATPFTYKFKVKSGNGPAASWDFDEASGNAVDGTDHGNTQTLAGSATRIAGRSGVGQALSLNGTTAYASQTGAVHFPHPDTDVSTNVATNSSFTVAAWVKLAATGGTVQRTVIAANGAQQSAYSLGYSGTDNKWRFAMAGSDVASATQYQALSNAAPTAGKWTHIAGTFDVSTKKLTLFVNGVAQTTTATLTGGFNAATDVTIGRRKLNAAADGYFTGQLDDLAVYSFVVPAADLALLTAPLPPAVTFPDTTPPALGKAATVRLNAGGDTNVTSYKYSSPSAILDKTATPTTAGATADGSVTPTTAGTTTVYARSVGANGALSLIGTAEMQVTGGGTLSGMVLDDVDFLPVVGATVTITPSGRTTTTADDGTYTFTDVPNGSVTITATVGGRCGKRFTVTVPLDGDFWQDLVVSDPTDDLGYTCDESTGTFVTAASALTLTGDDAVTTVALPFTFPFYGQSYRSAWVDTNGLVSFADPSGSHPGDGKSLPGTTTPDGLIAPFWDDLVVDSSSSVNTTSTTSTFVVEWRNVLRKGTTTERLSFEAVLTPDGKVTFNYTGLDTDNERGAKAVVGIEAPDGADGLTYAASEVALATGKTVTFATPAEMDIPATYSLTGKVLSMTGTAVSGAKVTLDPVGLTATTATDGSYKFDGLTADTYTVYSAQNSKCPQVAQAIVDLTANTVKDLQRALDYGGMGYACAQVTGTFTAAANVVTALTGDEATTGITFPFSFPFHGQTYTSATVSTNGFLTFGSALGTNTYANPTMPTLAAPNAVVAPFWDDLEIDASASVRTDTIGTAPNRKFVIEWRNAIFRPSGPDRITFEAVFSETTGEIAFNYGTLTTSLQQGAAATIGIENASGTVATLFSYQEARINSGGTITFAPNAAGTVSGTATVAVTGGPAAGLTVSLNPGGRTTVTDASGNYSFSGVPVGEYTVQVATGDSRCAGRYARSIVDTPGGTTDVDLSVMTDGDEFGYKCTSGTTTFIPGTTTEDWTGDETTWQKNPPFPIKLYGEAYTSAWINSNGVLAFKDPMYFGWIGSVNNELPTPGAEGQPDASVYPLWDDWGLDTASSIATTTTGTAPNRKWVVEWRNVYNFADTSLRTSFEAIMGENGTISFAYGSIPATSALAKGSSATVGIENGAGTIGFQYLYKEALLATGQGVTFVPSQPGVGAIKGTVTCEGNPATGVSVSAGGITGTTGADGTYRLDSVPAGDYAVIATQTGTCAGSSVGRATVGTNTEQVADFGLAATPAFSGYTVTEEAVTWTPADTTVLALTGDEALTKVTLPFPVTHYGKSYTSMWVDTNGLVAYTDPETPSSDAWPIPSPRNPEEPNNAVYPFWHDWVVDSSASVRTATRGTAPNRQFVVEWRNVASYEDPNTRVSFQLIIDEAGGYRFAYADIDGTFLELGGGATIGIENEDGTTAIQYAYRAPVLRSGLGLRFTAPTA</sequence>